<protein>
    <submittedName>
        <fullName evidence="9">ABC transporter permease</fullName>
    </submittedName>
</protein>
<sequence>MVIIDFFASVGRVFISFVQSAGRVALFFAEALVRLFHKPFYLRQVLVQFLHIGYFSLPVVGLTAISSGMVLALQSYTGFSRFSAEGAVATVVVLSMTRELGPVLAGLMVAGRMGASMAAEIATMRVTEQLDALTTLSTNPIKYLVTPRIIAGFLMLPVLVLIADIIGVMGGYIVGIYQLGFNPSNYLQQTVKYLEMKDVMAGLIKASAFGVIITLMGCYHGYYSGRGAEGVGRATTNAVVSASVLILFMNYALTALLFDK</sequence>
<keyword evidence="7 8" id="KW-0472">Membrane</keyword>
<comment type="similarity">
    <text evidence="3 8">Belongs to the MlaE permease family.</text>
</comment>
<dbReference type="OrthoDB" id="9806241at2"/>
<evidence type="ECO:0000256" key="1">
    <source>
        <dbReference type="ARBA" id="ARBA00003787"/>
    </source>
</evidence>
<name>A0A077AWR1_9PROT</name>
<dbReference type="Pfam" id="PF02405">
    <property type="entry name" value="MlaE"/>
    <property type="match status" value="1"/>
</dbReference>
<dbReference type="AlphaFoldDB" id="A0A077AWR1"/>
<keyword evidence="5 8" id="KW-0812">Transmembrane</keyword>
<keyword evidence="8" id="KW-1003">Cell membrane</keyword>
<comment type="function">
    <text evidence="1">Could be part of an ABC transporter complex.</text>
</comment>
<reference evidence="9 10" key="1">
    <citation type="submission" date="2014-07" db="EMBL/GenBank/DDBJ databases">
        <title>Comparative genomic insights into amoeba endosymbionts belonging to the families of Holosporaceae and Candidatus Midichloriaceae within Rickettsiales.</title>
        <authorList>
            <person name="Wang Z."/>
            <person name="Wu M."/>
        </authorList>
    </citation>
    <scope>NUCLEOTIDE SEQUENCE [LARGE SCALE GENOMIC DNA]</scope>
    <source>
        <strain evidence="9">PRA3</strain>
    </source>
</reference>
<organism evidence="9 10">
    <name type="scientific">Candidatus Odyssella acanthamoebae</name>
    <dbReference type="NCBI Taxonomy" id="91604"/>
    <lineage>
        <taxon>Bacteria</taxon>
        <taxon>Pseudomonadati</taxon>
        <taxon>Pseudomonadota</taxon>
        <taxon>Alphaproteobacteria</taxon>
        <taxon>Holosporales</taxon>
        <taxon>Candidatus Paracaedibacteraceae</taxon>
        <taxon>Candidatus Odyssella</taxon>
    </lineage>
</organism>
<evidence type="ECO:0000313" key="10">
    <source>
        <dbReference type="Proteomes" id="UP000028926"/>
    </source>
</evidence>
<evidence type="ECO:0000256" key="4">
    <source>
        <dbReference type="ARBA" id="ARBA00022448"/>
    </source>
</evidence>
<keyword evidence="10" id="KW-1185">Reference proteome</keyword>
<dbReference type="STRING" id="91604.ID47_03960"/>
<dbReference type="KEGG" id="paca:ID47_03960"/>
<keyword evidence="6 8" id="KW-1133">Transmembrane helix</keyword>
<dbReference type="eggNOG" id="COG0767">
    <property type="taxonomic scope" value="Bacteria"/>
</dbReference>
<evidence type="ECO:0000256" key="6">
    <source>
        <dbReference type="ARBA" id="ARBA00022989"/>
    </source>
</evidence>
<dbReference type="HOGENOM" id="CLU_045686_1_1_5"/>
<evidence type="ECO:0000256" key="7">
    <source>
        <dbReference type="ARBA" id="ARBA00023136"/>
    </source>
</evidence>
<dbReference type="InterPro" id="IPR003453">
    <property type="entry name" value="ABC_MlaE_roteobac"/>
</dbReference>
<dbReference type="GO" id="GO:0005548">
    <property type="term" value="F:phospholipid transporter activity"/>
    <property type="evidence" value="ECO:0007669"/>
    <property type="project" value="TreeGrafter"/>
</dbReference>
<feature type="transmembrane region" description="Helical" evidence="8">
    <location>
        <begin position="12"/>
        <end position="32"/>
    </location>
</feature>
<feature type="transmembrane region" description="Helical" evidence="8">
    <location>
        <begin position="52"/>
        <end position="73"/>
    </location>
</feature>
<dbReference type="PANTHER" id="PTHR30188">
    <property type="entry name" value="ABC TRANSPORTER PERMEASE PROTEIN-RELATED"/>
    <property type="match status" value="1"/>
</dbReference>
<evidence type="ECO:0000256" key="2">
    <source>
        <dbReference type="ARBA" id="ARBA00004141"/>
    </source>
</evidence>
<feature type="transmembrane region" description="Helical" evidence="8">
    <location>
        <begin position="149"/>
        <end position="179"/>
    </location>
</feature>
<accession>A0A077AWR1</accession>
<feature type="transmembrane region" description="Helical" evidence="8">
    <location>
        <begin position="234"/>
        <end position="258"/>
    </location>
</feature>
<dbReference type="EMBL" id="CP008941">
    <property type="protein sequence ID" value="AIK96083.1"/>
    <property type="molecule type" value="Genomic_DNA"/>
</dbReference>
<proteinExistence type="inferred from homology"/>
<keyword evidence="4" id="KW-0813">Transport</keyword>
<dbReference type="NCBIfam" id="TIGR00056">
    <property type="entry name" value="MlaE family lipid ABC transporter permease subunit"/>
    <property type="match status" value="1"/>
</dbReference>
<evidence type="ECO:0000256" key="5">
    <source>
        <dbReference type="ARBA" id="ARBA00022692"/>
    </source>
</evidence>
<dbReference type="Proteomes" id="UP000028926">
    <property type="component" value="Chromosome"/>
</dbReference>
<evidence type="ECO:0000256" key="3">
    <source>
        <dbReference type="ARBA" id="ARBA00007556"/>
    </source>
</evidence>
<feature type="transmembrane region" description="Helical" evidence="8">
    <location>
        <begin position="199"/>
        <end position="222"/>
    </location>
</feature>
<comment type="subcellular location">
    <subcellularLocation>
        <location evidence="8">Cell inner membrane</location>
        <topology evidence="8">Multi-pass membrane protein</topology>
    </subcellularLocation>
    <subcellularLocation>
        <location evidence="2">Membrane</location>
        <topology evidence="2">Multi-pass membrane protein</topology>
    </subcellularLocation>
</comment>
<dbReference type="GO" id="GO:0043190">
    <property type="term" value="C:ATP-binding cassette (ABC) transporter complex"/>
    <property type="evidence" value="ECO:0007669"/>
    <property type="project" value="InterPro"/>
</dbReference>
<keyword evidence="8" id="KW-0997">Cell inner membrane</keyword>
<dbReference type="PANTHER" id="PTHR30188:SF4">
    <property type="entry name" value="PROTEIN TRIGALACTOSYLDIACYLGLYCEROL 1, CHLOROPLASTIC"/>
    <property type="match status" value="1"/>
</dbReference>
<evidence type="ECO:0000313" key="9">
    <source>
        <dbReference type="EMBL" id="AIK96083.1"/>
    </source>
</evidence>
<gene>
    <name evidence="9" type="ORF">ID47_03960</name>
</gene>
<evidence type="ECO:0000256" key="8">
    <source>
        <dbReference type="RuleBase" id="RU362044"/>
    </source>
</evidence>
<dbReference type="InterPro" id="IPR030802">
    <property type="entry name" value="Permease_MalE"/>
</dbReference>